<protein>
    <submittedName>
        <fullName evidence="1">Uncharacterized protein</fullName>
    </submittedName>
</protein>
<gene>
    <name evidence="1" type="ORF">ACFQ2C_13180</name>
</gene>
<organism evidence="1 2">
    <name type="scientific">Sphingobacterium daejeonense</name>
    <dbReference type="NCBI Taxonomy" id="371142"/>
    <lineage>
        <taxon>Bacteria</taxon>
        <taxon>Pseudomonadati</taxon>
        <taxon>Bacteroidota</taxon>
        <taxon>Sphingobacteriia</taxon>
        <taxon>Sphingobacteriales</taxon>
        <taxon>Sphingobacteriaceae</taxon>
        <taxon>Sphingobacterium</taxon>
    </lineage>
</organism>
<keyword evidence="2" id="KW-1185">Reference proteome</keyword>
<evidence type="ECO:0000313" key="1">
    <source>
        <dbReference type="EMBL" id="MFD1166561.1"/>
    </source>
</evidence>
<sequence length="150" mass="17199">MKMISILLFLISFNINGVDIDFVRTNYTASIKDKQLCSRMISELKKKNDRPINMGYLGGLQTIWANHVFNPINKLKTFKEGKNNIEKAIKLDPENVELRFIRLSIQKNAPSFLGYNSNINSDKEFIKSNQKKISSAIVRNNINELFAVSD</sequence>
<accession>A0ABW3RP06</accession>
<dbReference type="EMBL" id="JBHTKY010000020">
    <property type="protein sequence ID" value="MFD1166561.1"/>
    <property type="molecule type" value="Genomic_DNA"/>
</dbReference>
<dbReference type="RefSeq" id="WP_380897322.1">
    <property type="nucleotide sequence ID" value="NZ_JBHTKY010000020.1"/>
</dbReference>
<evidence type="ECO:0000313" key="2">
    <source>
        <dbReference type="Proteomes" id="UP001597205"/>
    </source>
</evidence>
<proteinExistence type="predicted"/>
<name>A0ABW3RP06_9SPHI</name>
<comment type="caution">
    <text evidence="1">The sequence shown here is derived from an EMBL/GenBank/DDBJ whole genome shotgun (WGS) entry which is preliminary data.</text>
</comment>
<dbReference type="Proteomes" id="UP001597205">
    <property type="component" value="Unassembled WGS sequence"/>
</dbReference>
<reference evidence="2" key="1">
    <citation type="journal article" date="2019" name="Int. J. Syst. Evol. Microbiol.">
        <title>The Global Catalogue of Microorganisms (GCM) 10K type strain sequencing project: providing services to taxonomists for standard genome sequencing and annotation.</title>
        <authorList>
            <consortium name="The Broad Institute Genomics Platform"/>
            <consortium name="The Broad Institute Genome Sequencing Center for Infectious Disease"/>
            <person name="Wu L."/>
            <person name="Ma J."/>
        </authorList>
    </citation>
    <scope>NUCLEOTIDE SEQUENCE [LARGE SCALE GENOMIC DNA]</scope>
    <source>
        <strain evidence="2">CCUG 52468</strain>
    </source>
</reference>